<keyword evidence="4" id="KW-1185">Reference proteome</keyword>
<dbReference type="Proteomes" id="UP001642540">
    <property type="component" value="Unassembled WGS sequence"/>
</dbReference>
<feature type="compositionally biased region" description="Polar residues" evidence="1">
    <location>
        <begin position="670"/>
        <end position="681"/>
    </location>
</feature>
<protein>
    <submittedName>
        <fullName evidence="3">Uncharacterized protein</fullName>
    </submittedName>
</protein>
<feature type="region of interest" description="Disordered" evidence="1">
    <location>
        <begin position="801"/>
        <end position="828"/>
    </location>
</feature>
<feature type="compositionally biased region" description="Acidic residues" evidence="1">
    <location>
        <begin position="555"/>
        <end position="565"/>
    </location>
</feature>
<keyword evidence="2" id="KW-0732">Signal</keyword>
<dbReference type="EMBL" id="CAXLJM020000111">
    <property type="protein sequence ID" value="CAL8136215.1"/>
    <property type="molecule type" value="Genomic_DNA"/>
</dbReference>
<proteinExistence type="predicted"/>
<organism evidence="3 4">
    <name type="scientific">Orchesella dallaii</name>
    <dbReference type="NCBI Taxonomy" id="48710"/>
    <lineage>
        <taxon>Eukaryota</taxon>
        <taxon>Metazoa</taxon>
        <taxon>Ecdysozoa</taxon>
        <taxon>Arthropoda</taxon>
        <taxon>Hexapoda</taxon>
        <taxon>Collembola</taxon>
        <taxon>Entomobryomorpha</taxon>
        <taxon>Entomobryoidea</taxon>
        <taxon>Orchesellidae</taxon>
        <taxon>Orchesellinae</taxon>
        <taxon>Orchesella</taxon>
    </lineage>
</organism>
<evidence type="ECO:0000256" key="2">
    <source>
        <dbReference type="SAM" id="SignalP"/>
    </source>
</evidence>
<feature type="compositionally biased region" description="Low complexity" evidence="1">
    <location>
        <begin position="624"/>
        <end position="640"/>
    </location>
</feature>
<feature type="compositionally biased region" description="Low complexity" evidence="1">
    <location>
        <begin position="714"/>
        <end position="731"/>
    </location>
</feature>
<reference evidence="3 4" key="1">
    <citation type="submission" date="2024-08" db="EMBL/GenBank/DDBJ databases">
        <authorList>
            <person name="Cucini C."/>
            <person name="Frati F."/>
        </authorList>
    </citation>
    <scope>NUCLEOTIDE SEQUENCE [LARGE SCALE GENOMIC DNA]</scope>
</reference>
<evidence type="ECO:0000313" key="4">
    <source>
        <dbReference type="Proteomes" id="UP001642540"/>
    </source>
</evidence>
<feature type="signal peptide" evidence="2">
    <location>
        <begin position="1"/>
        <end position="25"/>
    </location>
</feature>
<evidence type="ECO:0000256" key="1">
    <source>
        <dbReference type="SAM" id="MobiDB-lite"/>
    </source>
</evidence>
<sequence length="946" mass="100402">MDLRGKIQLALVTITLSFLTQGNRAHLLPQALEDVHSFVQGELNQGRSHHGGRMSFRIDTPPQGGPAFQTTTTYIGTPVVIQKEVSLNGKRGLQKFMEDLNFGASQIVVDRTGPSSTSTSTSGGEGLLLARGLVPPAPMIQQGNDEQTASASTQQAQIIPANLVGPSTFVQDAPLLLLKATTPPQIILQREQQQQLPVGKEQQQLEINSNSNTHQKTMDGWVPIDKQGTRVAKAVALELQTQGGGESPEIIPIVDNNSAFKNIGYSPRQSLASPNDVDSGATTVQVDNLIIGTNSGGASSKLTAKYPVYPGNLERNSAKVVIHAQNVIIRDNNGVNQEGSSSASSVEDENVNNINGTGNTKQFQAYSQVPQLNHFLRDQLRIAAMNQLIQSQLQLQSQAQLPGLHPLADKAFPRPLSLREIAQAARNGQFPPNFGARSHPPPPGFNDPLLGSSSLMSFSIPHFVRMRPDARPLPSIQSQSKVPFPGGLRNIYQNLFQNSGPPPSSGFDPREPLDYSLLSALSGQRQKPNSLPPSLFKTSRPDYGDSVGYNSAETPQEETDSEQNEQGEKGKVPPIKIISAEPASDKPRGPPPPSFNPQGGGSGSLSQISDDLLKELIIQELDNSNSHPLLPSSNPFLSRPGPGGGPPRGRRPRPSSYGSNGHPFAYLNNGPDSSFQESFNPYGSAGPSGPDTTSYFLGGNDDDADHVSTYTYEGGPPSHSSSGSSSSSSSGYEDDDGSSPGIMPLTKDTMISLGKSLFHQALDFSKQHNPMTFIQRVRKLPPVKFELYKMPVGIPEGMLDTLQGKQRGGRGGGPGPGPGPGPEHGPRPRGRVIIILFAIAAIVSASPSPNPRPSMGMGGMGMGGMGGMGMGGHQGMVSSHQSSHIGMGHGMMMGYPGIGMMGYPGVVGKSINSHSVATSHGHGHGVSMGGIYKSYHGMYPGMMMGY</sequence>
<feature type="region of interest" description="Disordered" evidence="1">
    <location>
        <begin position="624"/>
        <end position="746"/>
    </location>
</feature>
<feature type="compositionally biased region" description="Polar residues" evidence="1">
    <location>
        <begin position="519"/>
        <end position="529"/>
    </location>
</feature>
<feature type="chain" id="PRO_5046297591" evidence="2">
    <location>
        <begin position="26"/>
        <end position="946"/>
    </location>
</feature>
<feature type="region of interest" description="Disordered" evidence="1">
    <location>
        <begin position="493"/>
        <end position="607"/>
    </location>
</feature>
<comment type="caution">
    <text evidence="3">The sequence shown here is derived from an EMBL/GenBank/DDBJ whole genome shotgun (WGS) entry which is preliminary data.</text>
</comment>
<feature type="region of interest" description="Disordered" evidence="1">
    <location>
        <begin position="428"/>
        <end position="450"/>
    </location>
</feature>
<gene>
    <name evidence="3" type="ORF">ODALV1_LOCUS26338</name>
</gene>
<evidence type="ECO:0000313" key="3">
    <source>
        <dbReference type="EMBL" id="CAL8136215.1"/>
    </source>
</evidence>
<accession>A0ABP1RUP8</accession>
<name>A0ABP1RUP8_9HEXA</name>